<protein>
    <submittedName>
        <fullName evidence="3">F-box domain-containing protein</fullName>
    </submittedName>
</protein>
<proteinExistence type="predicted"/>
<evidence type="ECO:0000259" key="1">
    <source>
        <dbReference type="PROSITE" id="PS50181"/>
    </source>
</evidence>
<organism evidence="2 3">
    <name type="scientific">Ditylenchus dipsaci</name>
    <dbReference type="NCBI Taxonomy" id="166011"/>
    <lineage>
        <taxon>Eukaryota</taxon>
        <taxon>Metazoa</taxon>
        <taxon>Ecdysozoa</taxon>
        <taxon>Nematoda</taxon>
        <taxon>Chromadorea</taxon>
        <taxon>Rhabditida</taxon>
        <taxon>Tylenchina</taxon>
        <taxon>Tylenchomorpha</taxon>
        <taxon>Sphaerularioidea</taxon>
        <taxon>Anguinidae</taxon>
        <taxon>Anguininae</taxon>
        <taxon>Ditylenchus</taxon>
    </lineage>
</organism>
<accession>A0A915E947</accession>
<evidence type="ECO:0000313" key="2">
    <source>
        <dbReference type="Proteomes" id="UP000887574"/>
    </source>
</evidence>
<sequence>MFFHLTVFTCFKFSRRSNTPSTVCLADLPNSVLFQIFKNVSFWQRVNILEKVNRQWSELSKSVGHSEDEFRAISEDLFSSNPKWKAIGRKFFVLPERYFPYYEVSIHIFEWLFARCGAAVQELNPRLLVVTGGETLFTDHILDMLPNLRHIVLPKHMQTNSAWTAIVGHVPKLKSLVIPSLNDNQQKHHIEVGLNMVFNKCHQLEYLYVKCKHELHFIKQESKCAPLKLLELPGAAQCKILAHIAQDVRLSSLAHNFCSSVIEDKFNLTNAFNVYSRLRCLNLKIDTNCDQHLSEAAKRWHNLEALSLGGKFRTNENEKLPEISKVVESVVKKCPNLVHICLQNCSLWDYVLPVLAEIPKLVSLDINYLELNTEEVMSTTEKVGAYNIACRKLFAHMIKIARLQHFSTYADLGVELSCEALVNCKDLKVYAGQGKQQKTFNKNDNSQALRIMIKAGFSDDPEDVGAYERLKGYFCKIEPRSETLQRIRVADLHGSNVPTYDSTLSNSIW</sequence>
<dbReference type="Proteomes" id="UP000887574">
    <property type="component" value="Unplaced"/>
</dbReference>
<keyword evidence="2" id="KW-1185">Reference proteome</keyword>
<feature type="domain" description="F-box" evidence="1">
    <location>
        <begin position="22"/>
        <end position="73"/>
    </location>
</feature>
<dbReference type="Gene3D" id="3.80.10.10">
    <property type="entry name" value="Ribonuclease Inhibitor"/>
    <property type="match status" value="2"/>
</dbReference>
<dbReference type="WBParaSite" id="jg3863">
    <property type="protein sequence ID" value="jg3863"/>
    <property type="gene ID" value="jg3863"/>
</dbReference>
<dbReference type="InterPro" id="IPR032675">
    <property type="entry name" value="LRR_dom_sf"/>
</dbReference>
<dbReference type="SUPFAM" id="SSF52047">
    <property type="entry name" value="RNI-like"/>
    <property type="match status" value="1"/>
</dbReference>
<name>A0A915E947_9BILA</name>
<dbReference type="AlphaFoldDB" id="A0A915E947"/>
<reference evidence="3" key="1">
    <citation type="submission" date="2022-11" db="UniProtKB">
        <authorList>
            <consortium name="WormBaseParasite"/>
        </authorList>
    </citation>
    <scope>IDENTIFICATION</scope>
</reference>
<evidence type="ECO:0000313" key="3">
    <source>
        <dbReference type="WBParaSite" id="jg3863"/>
    </source>
</evidence>
<dbReference type="PROSITE" id="PS50181">
    <property type="entry name" value="FBOX"/>
    <property type="match status" value="1"/>
</dbReference>
<dbReference type="InterPro" id="IPR001810">
    <property type="entry name" value="F-box_dom"/>
</dbReference>